<reference evidence="10" key="1">
    <citation type="submission" date="2016-10" db="EMBL/GenBank/DDBJ databases">
        <authorList>
            <person name="Varghese N."/>
            <person name="Submissions S."/>
        </authorList>
    </citation>
    <scope>NUCLEOTIDE SEQUENCE [LARGE SCALE GENOMIC DNA]</scope>
    <source>
        <strain evidence="10">KPR-1</strain>
    </source>
</reference>
<accession>A0A1H4ARA8</accession>
<protein>
    <recommendedName>
        <fullName evidence="7">Orotidine-5'-phosphate decarboxylase</fullName>
        <ecNumber evidence="7">4.1.1.23</ecNumber>
    </recommendedName>
</protein>
<dbReference type="InterPro" id="IPR018089">
    <property type="entry name" value="OMPdecase_AS"/>
</dbReference>
<dbReference type="InterPro" id="IPR011060">
    <property type="entry name" value="RibuloseP-bd_barrel"/>
</dbReference>
<comment type="catalytic activity">
    <reaction evidence="6">
        <text>orotidine 5'-phosphate + H(+) = UMP + CO2</text>
        <dbReference type="Rhea" id="RHEA:11596"/>
        <dbReference type="ChEBI" id="CHEBI:15378"/>
        <dbReference type="ChEBI" id="CHEBI:16526"/>
        <dbReference type="ChEBI" id="CHEBI:57538"/>
        <dbReference type="ChEBI" id="CHEBI:57865"/>
        <dbReference type="EC" id="4.1.1.23"/>
    </reaction>
</comment>
<keyword evidence="4" id="KW-0665">Pyrimidine biosynthesis</keyword>
<dbReference type="InterPro" id="IPR001754">
    <property type="entry name" value="OMPdeCOase_dom"/>
</dbReference>
<evidence type="ECO:0000313" key="10">
    <source>
        <dbReference type="Proteomes" id="UP000199288"/>
    </source>
</evidence>
<name>A0A1H4ARA8_9ACTO</name>
<proteinExistence type="inferred from homology"/>
<gene>
    <name evidence="9" type="ORF">SAMN02910418_01477</name>
</gene>
<dbReference type="Gene3D" id="3.20.20.70">
    <property type="entry name" value="Aldolase class I"/>
    <property type="match status" value="1"/>
</dbReference>
<dbReference type="PANTHER" id="PTHR43375:SF1">
    <property type="entry name" value="OROTIDINE 5'-PHOSPHATE DECARBOXYLASE"/>
    <property type="match status" value="1"/>
</dbReference>
<dbReference type="PROSITE" id="PS00156">
    <property type="entry name" value="OMPDECASE"/>
    <property type="match status" value="1"/>
</dbReference>
<evidence type="ECO:0000259" key="8">
    <source>
        <dbReference type="SMART" id="SM00934"/>
    </source>
</evidence>
<dbReference type="SUPFAM" id="SSF51366">
    <property type="entry name" value="Ribulose-phoshate binding barrel"/>
    <property type="match status" value="1"/>
</dbReference>
<dbReference type="RefSeq" id="WP_092564442.1">
    <property type="nucleotide sequence ID" value="NZ_FNQV01000008.1"/>
</dbReference>
<dbReference type="InterPro" id="IPR013785">
    <property type="entry name" value="Aldolase_TIM"/>
</dbReference>
<evidence type="ECO:0000313" key="9">
    <source>
        <dbReference type="EMBL" id="SEA38348.1"/>
    </source>
</evidence>
<dbReference type="PANTHER" id="PTHR43375">
    <property type="entry name" value="OROTIDINE 5'-PHOSPHATE DECARBOXYLASE"/>
    <property type="match status" value="1"/>
</dbReference>
<dbReference type="AlphaFoldDB" id="A0A1H4ARA8"/>
<dbReference type="GO" id="GO:0006207">
    <property type="term" value="P:'de novo' pyrimidine nucleobase biosynthetic process"/>
    <property type="evidence" value="ECO:0007669"/>
    <property type="project" value="InterPro"/>
</dbReference>
<evidence type="ECO:0000256" key="4">
    <source>
        <dbReference type="ARBA" id="ARBA00022975"/>
    </source>
</evidence>
<dbReference type="UniPathway" id="UPA00070">
    <property type="reaction ID" value="UER00120"/>
</dbReference>
<dbReference type="SMART" id="SM00934">
    <property type="entry name" value="OMPdecase"/>
    <property type="match status" value="1"/>
</dbReference>
<dbReference type="EC" id="4.1.1.23" evidence="7"/>
<dbReference type="GO" id="GO:0044205">
    <property type="term" value="P:'de novo' UMP biosynthetic process"/>
    <property type="evidence" value="ECO:0007669"/>
    <property type="project" value="UniProtKB-UniPathway"/>
</dbReference>
<dbReference type="InterPro" id="IPR011995">
    <property type="entry name" value="OMPdecase_type-2"/>
</dbReference>
<evidence type="ECO:0000256" key="1">
    <source>
        <dbReference type="ARBA" id="ARBA00004861"/>
    </source>
</evidence>
<comment type="pathway">
    <text evidence="1">Pyrimidine metabolism; UMP biosynthesis via de novo pathway; UMP from orotate: step 2/2.</text>
</comment>
<dbReference type="EMBL" id="FNQV01000008">
    <property type="protein sequence ID" value="SEA38348.1"/>
    <property type="molecule type" value="Genomic_DNA"/>
</dbReference>
<evidence type="ECO:0000256" key="3">
    <source>
        <dbReference type="ARBA" id="ARBA00022793"/>
    </source>
</evidence>
<feature type="domain" description="Orotidine 5'-phosphate decarboxylase" evidence="8">
    <location>
        <begin position="19"/>
        <end position="274"/>
    </location>
</feature>
<dbReference type="GO" id="GO:0004590">
    <property type="term" value="F:orotidine-5'-phosphate decarboxylase activity"/>
    <property type="evidence" value="ECO:0007669"/>
    <property type="project" value="UniProtKB-UniRule"/>
</dbReference>
<dbReference type="Pfam" id="PF00215">
    <property type="entry name" value="OMPdecase"/>
    <property type="match status" value="1"/>
</dbReference>
<dbReference type="NCBIfam" id="TIGR02127">
    <property type="entry name" value="pyrF_sub2"/>
    <property type="match status" value="1"/>
</dbReference>
<dbReference type="Proteomes" id="UP000199288">
    <property type="component" value="Unassembled WGS sequence"/>
</dbReference>
<dbReference type="OrthoDB" id="9808470at2"/>
<organism evidence="9 10">
    <name type="scientific">Bowdeniella nasicola</name>
    <dbReference type="NCBI Taxonomy" id="208480"/>
    <lineage>
        <taxon>Bacteria</taxon>
        <taxon>Bacillati</taxon>
        <taxon>Actinomycetota</taxon>
        <taxon>Actinomycetes</taxon>
        <taxon>Actinomycetales</taxon>
        <taxon>Actinomycetaceae</taxon>
        <taxon>Bowdeniella</taxon>
    </lineage>
</organism>
<dbReference type="CDD" id="cd04725">
    <property type="entry name" value="OMP_decarboxylase_like"/>
    <property type="match status" value="1"/>
</dbReference>
<keyword evidence="10" id="KW-1185">Reference proteome</keyword>
<evidence type="ECO:0000256" key="5">
    <source>
        <dbReference type="ARBA" id="ARBA00023239"/>
    </source>
</evidence>
<evidence type="ECO:0000256" key="2">
    <source>
        <dbReference type="ARBA" id="ARBA00008847"/>
    </source>
</evidence>
<evidence type="ECO:0000256" key="6">
    <source>
        <dbReference type="ARBA" id="ARBA00049157"/>
    </source>
</evidence>
<keyword evidence="5" id="KW-0456">Lyase</keyword>
<sequence>MSEVNSSAVLARRMADLGPLCVGIDPHPALLDSWGLPASAAGLERFGEICIAELDGVAAALKPQVAFFESYGAAGIAALETVITSAREAGHYVITDAKRGDIGSTMAGYADAYLRPGAPLESDAITLSPYLGFGALEPAIDLALEHGKALYILALTSNPEGASVQHARSTDGQSVAGAIVASAEAVNADVMARDGSDVGPIGLVVGATVGSAPRDLGLDLADFNGIFLAPGVGAQGAGGAECHDVFGAAKMLASVSRGVLGAGPGNLADAARRFVAEIAPA</sequence>
<evidence type="ECO:0000256" key="7">
    <source>
        <dbReference type="NCBIfam" id="TIGR02127"/>
    </source>
</evidence>
<keyword evidence="3" id="KW-0210">Decarboxylase</keyword>
<comment type="similarity">
    <text evidence="2">Belongs to the OMP decarboxylase family. Type 2 subfamily.</text>
</comment>